<gene>
    <name evidence="3" type="ORF">K432DRAFT_93805</name>
</gene>
<keyword evidence="2" id="KW-1133">Transmembrane helix</keyword>
<dbReference type="Proteomes" id="UP000250266">
    <property type="component" value="Unassembled WGS sequence"/>
</dbReference>
<accession>A0A8E2JDA0</accession>
<protein>
    <submittedName>
        <fullName evidence="3">Uncharacterized protein</fullName>
    </submittedName>
</protein>
<keyword evidence="2" id="KW-0812">Transmembrane</keyword>
<dbReference type="AlphaFoldDB" id="A0A8E2JDA0"/>
<evidence type="ECO:0000313" key="4">
    <source>
        <dbReference type="Proteomes" id="UP000250266"/>
    </source>
</evidence>
<sequence length="152" mass="16647">MAVLVRNSLFLVLGVFGDFLLSTMIAHFMRTFYTGWRSMIRGLVETKWLVLMSYDWLHGPGSAPDVARSGYRASQSTIVECCPVSMLFSGHAGAPQPPAPLPSPSPPDITPDRKSGSLCIIERLLFTVHQTASLEALGKSKKKVLEDSRSIP</sequence>
<keyword evidence="4" id="KW-1185">Reference proteome</keyword>
<evidence type="ECO:0000313" key="3">
    <source>
        <dbReference type="EMBL" id="OCK78380.1"/>
    </source>
</evidence>
<proteinExistence type="predicted"/>
<reference evidence="3 4" key="1">
    <citation type="journal article" date="2016" name="Nat. Commun.">
        <title>Ectomycorrhizal ecology is imprinted in the genome of the dominant symbiotic fungus Cenococcum geophilum.</title>
        <authorList>
            <consortium name="DOE Joint Genome Institute"/>
            <person name="Peter M."/>
            <person name="Kohler A."/>
            <person name="Ohm R.A."/>
            <person name="Kuo A."/>
            <person name="Krutzmann J."/>
            <person name="Morin E."/>
            <person name="Arend M."/>
            <person name="Barry K.W."/>
            <person name="Binder M."/>
            <person name="Choi C."/>
            <person name="Clum A."/>
            <person name="Copeland A."/>
            <person name="Grisel N."/>
            <person name="Haridas S."/>
            <person name="Kipfer T."/>
            <person name="LaButti K."/>
            <person name="Lindquist E."/>
            <person name="Lipzen A."/>
            <person name="Maire R."/>
            <person name="Meier B."/>
            <person name="Mihaltcheva S."/>
            <person name="Molinier V."/>
            <person name="Murat C."/>
            <person name="Poggeler S."/>
            <person name="Quandt C.A."/>
            <person name="Sperisen C."/>
            <person name="Tritt A."/>
            <person name="Tisserant E."/>
            <person name="Crous P.W."/>
            <person name="Henrissat B."/>
            <person name="Nehls U."/>
            <person name="Egli S."/>
            <person name="Spatafora J.W."/>
            <person name="Grigoriev I.V."/>
            <person name="Martin F.M."/>
        </authorList>
    </citation>
    <scope>NUCLEOTIDE SEQUENCE [LARGE SCALE GENOMIC DNA]</scope>
    <source>
        <strain evidence="3 4">CBS 459.81</strain>
    </source>
</reference>
<feature type="transmembrane region" description="Helical" evidence="2">
    <location>
        <begin position="12"/>
        <end position="33"/>
    </location>
</feature>
<feature type="region of interest" description="Disordered" evidence="1">
    <location>
        <begin position="92"/>
        <end position="112"/>
    </location>
</feature>
<feature type="compositionally biased region" description="Pro residues" evidence="1">
    <location>
        <begin position="95"/>
        <end position="109"/>
    </location>
</feature>
<evidence type="ECO:0000256" key="2">
    <source>
        <dbReference type="SAM" id="Phobius"/>
    </source>
</evidence>
<dbReference type="EMBL" id="KV745063">
    <property type="protein sequence ID" value="OCK78380.1"/>
    <property type="molecule type" value="Genomic_DNA"/>
</dbReference>
<evidence type="ECO:0000256" key="1">
    <source>
        <dbReference type="SAM" id="MobiDB-lite"/>
    </source>
</evidence>
<organism evidence="3 4">
    <name type="scientific">Lepidopterella palustris CBS 459.81</name>
    <dbReference type="NCBI Taxonomy" id="1314670"/>
    <lineage>
        <taxon>Eukaryota</taxon>
        <taxon>Fungi</taxon>
        <taxon>Dikarya</taxon>
        <taxon>Ascomycota</taxon>
        <taxon>Pezizomycotina</taxon>
        <taxon>Dothideomycetes</taxon>
        <taxon>Pleosporomycetidae</taxon>
        <taxon>Mytilinidiales</taxon>
        <taxon>Argynnaceae</taxon>
        <taxon>Lepidopterella</taxon>
    </lineage>
</organism>
<keyword evidence="2" id="KW-0472">Membrane</keyword>
<name>A0A8E2JDA0_9PEZI</name>